<dbReference type="EMBL" id="MBFR01000797">
    <property type="protein sequence ID" value="PVU85763.1"/>
    <property type="molecule type" value="Genomic_DNA"/>
</dbReference>
<dbReference type="AlphaFoldDB" id="A0A2T9Y0C0"/>
<dbReference type="STRING" id="133385.A0A2T9Y0C0"/>
<proteinExistence type="predicted"/>
<feature type="non-terminal residue" evidence="1">
    <location>
        <position position="351"/>
    </location>
</feature>
<evidence type="ECO:0000313" key="1">
    <source>
        <dbReference type="EMBL" id="PVU85763.1"/>
    </source>
</evidence>
<dbReference type="Gene3D" id="2.40.70.10">
    <property type="entry name" value="Acid Proteases"/>
    <property type="match status" value="1"/>
</dbReference>
<accession>A0A2T9Y0C0</accession>
<gene>
    <name evidence="1" type="ORF">BB561_006905</name>
</gene>
<reference evidence="1 2" key="1">
    <citation type="journal article" date="2018" name="MBio">
        <title>Comparative Genomics Reveals the Core Gene Toolbox for the Fungus-Insect Symbiosis.</title>
        <authorList>
            <person name="Wang Y."/>
            <person name="Stata M."/>
            <person name="Wang W."/>
            <person name="Stajich J.E."/>
            <person name="White M.M."/>
            <person name="Moncalvo J.M."/>
        </authorList>
    </citation>
    <scope>NUCLEOTIDE SEQUENCE [LARGE SCALE GENOMIC DNA]</scope>
    <source>
        <strain evidence="1 2">SWE-8-4</strain>
    </source>
</reference>
<dbReference type="Proteomes" id="UP000245383">
    <property type="component" value="Unassembled WGS sequence"/>
</dbReference>
<organism evidence="1 2">
    <name type="scientific">Smittium simulii</name>
    <dbReference type="NCBI Taxonomy" id="133385"/>
    <lineage>
        <taxon>Eukaryota</taxon>
        <taxon>Fungi</taxon>
        <taxon>Fungi incertae sedis</taxon>
        <taxon>Zoopagomycota</taxon>
        <taxon>Kickxellomycotina</taxon>
        <taxon>Harpellomycetes</taxon>
        <taxon>Harpellales</taxon>
        <taxon>Legeriomycetaceae</taxon>
        <taxon>Smittium</taxon>
    </lineage>
</organism>
<name>A0A2T9Y0C0_9FUNG</name>
<evidence type="ECO:0000313" key="2">
    <source>
        <dbReference type="Proteomes" id="UP000245383"/>
    </source>
</evidence>
<sequence>MRYQFPAEYDNSENINLVKEETLFSKNNEIKKIFVNANSNSDEFQFPITLCGRKIIAELDTAAEVSCISEKIVEEFEIPCNEVKGFNIMADANVKIPRTKETIEIMVQTDKTEISTKFEVISNLNNAQLLIGKDIIKKLNLDIFGLPYKYADLNGNVEVKVDEKEDLIQNVQTPIIKREDLDVGIINLLEENQNIDPLEPCNVPEAMVYLNTSTNSAPFAIMFGRSANEFKDYKDLKINGELKKDFNPSNNKQIFEEISFLNQQTAEKQSNKFNAKNKLADYKIGSFVMKKNHQKTSKNQANYDGPFKIHAKTERNNYALMNLDGELLTGTFNVIELKPTSSDFEISKNIH</sequence>
<dbReference type="SUPFAM" id="SSF50630">
    <property type="entry name" value="Acid proteases"/>
    <property type="match status" value="1"/>
</dbReference>
<dbReference type="InterPro" id="IPR021109">
    <property type="entry name" value="Peptidase_aspartic_dom_sf"/>
</dbReference>
<comment type="caution">
    <text evidence="1">The sequence shown here is derived from an EMBL/GenBank/DDBJ whole genome shotgun (WGS) entry which is preliminary data.</text>
</comment>
<dbReference type="OrthoDB" id="2289680at2759"/>
<protein>
    <submittedName>
        <fullName evidence="1">Uncharacterized protein</fullName>
    </submittedName>
</protein>
<keyword evidence="2" id="KW-1185">Reference proteome</keyword>